<dbReference type="Gene3D" id="2.60.40.10">
    <property type="entry name" value="Immunoglobulins"/>
    <property type="match status" value="1"/>
</dbReference>
<dbReference type="Proteomes" id="UP000036923">
    <property type="component" value="Unassembled WGS sequence"/>
</dbReference>
<feature type="compositionally biased region" description="Basic and acidic residues" evidence="1">
    <location>
        <begin position="501"/>
        <end position="515"/>
    </location>
</feature>
<dbReference type="InterPro" id="IPR013783">
    <property type="entry name" value="Ig-like_fold"/>
</dbReference>
<reference evidence="4" key="1">
    <citation type="submission" date="2015-07" db="EMBL/GenBank/DDBJ databases">
        <title>Near-Complete Genome Sequence of the Cellulolytic Bacterium Bacteroides (Pseudobacteroides) cellulosolvens ATCC 35603.</title>
        <authorList>
            <person name="Dassa B."/>
            <person name="Utturkar S.M."/>
            <person name="Klingeman D.M."/>
            <person name="Hurt R.A."/>
            <person name="Keller M."/>
            <person name="Xu J."/>
            <person name="Reddy Y.H.K."/>
            <person name="Borovok I."/>
            <person name="Grinberg I.R."/>
            <person name="Lamed R."/>
            <person name="Zhivin O."/>
            <person name="Bayer E.A."/>
            <person name="Brown S.D."/>
        </authorList>
    </citation>
    <scope>NUCLEOTIDE SEQUENCE [LARGE SCALE GENOMIC DNA]</scope>
    <source>
        <strain evidence="4">DSM 2933</strain>
    </source>
</reference>
<dbReference type="Gene3D" id="3.10.620.30">
    <property type="match status" value="1"/>
</dbReference>
<name>A0A0L6JMC4_9FIRM</name>
<dbReference type="SMART" id="SM00460">
    <property type="entry name" value="TGc"/>
    <property type="match status" value="1"/>
</dbReference>
<evidence type="ECO:0000313" key="3">
    <source>
        <dbReference type="EMBL" id="KNY26542.1"/>
    </source>
</evidence>
<feature type="domain" description="Transglutaminase-like" evidence="2">
    <location>
        <begin position="665"/>
        <end position="721"/>
    </location>
</feature>
<evidence type="ECO:0000256" key="1">
    <source>
        <dbReference type="SAM" id="MobiDB-lite"/>
    </source>
</evidence>
<evidence type="ECO:0000259" key="2">
    <source>
        <dbReference type="SMART" id="SM00460"/>
    </source>
</evidence>
<dbReference type="InterPro" id="IPR002931">
    <property type="entry name" value="Transglutaminase-like"/>
</dbReference>
<dbReference type="eggNOG" id="COG3876">
    <property type="taxonomic scope" value="Bacteria"/>
</dbReference>
<dbReference type="Pfam" id="PF07833">
    <property type="entry name" value="Cu_amine_oxidN1"/>
    <property type="match status" value="1"/>
</dbReference>
<keyword evidence="4" id="KW-1185">Reference proteome</keyword>
<gene>
    <name evidence="3" type="ORF">Bccel_1807</name>
</gene>
<dbReference type="Gene3D" id="3.30.457.10">
    <property type="entry name" value="Copper amine oxidase-like, N-terminal domain"/>
    <property type="match status" value="1"/>
</dbReference>
<dbReference type="InterPro" id="IPR036582">
    <property type="entry name" value="Mao_N_sf"/>
</dbReference>
<dbReference type="SUPFAM" id="SSF55383">
    <property type="entry name" value="Copper amine oxidase, domain N"/>
    <property type="match status" value="1"/>
</dbReference>
<proteinExistence type="predicted"/>
<feature type="region of interest" description="Disordered" evidence="1">
    <location>
        <begin position="484"/>
        <end position="515"/>
    </location>
</feature>
<dbReference type="GO" id="GO:0005737">
    <property type="term" value="C:cytoplasm"/>
    <property type="evidence" value="ECO:0007669"/>
    <property type="project" value="TreeGrafter"/>
</dbReference>
<dbReference type="STRING" id="398512.Bccel_1807"/>
<protein>
    <submittedName>
        <fullName evidence="3">Copper amine oxidase-like domain-containing protein</fullName>
    </submittedName>
</protein>
<dbReference type="EMBL" id="LGTC01000001">
    <property type="protein sequence ID" value="KNY26542.1"/>
    <property type="molecule type" value="Genomic_DNA"/>
</dbReference>
<comment type="caution">
    <text evidence="3">The sequence shown here is derived from an EMBL/GenBank/DDBJ whole genome shotgun (WGS) entry which is preliminary data.</text>
</comment>
<dbReference type="eggNOG" id="COG5279">
    <property type="taxonomic scope" value="Bacteria"/>
</dbReference>
<dbReference type="RefSeq" id="WP_036937913.1">
    <property type="nucleotide sequence ID" value="NZ_JQKC01000006.1"/>
</dbReference>
<dbReference type="InterPro" id="IPR052557">
    <property type="entry name" value="CAP/Cytokinesis_protein"/>
</dbReference>
<dbReference type="AlphaFoldDB" id="A0A0L6JMC4"/>
<evidence type="ECO:0000313" key="4">
    <source>
        <dbReference type="Proteomes" id="UP000036923"/>
    </source>
</evidence>
<organism evidence="3 4">
    <name type="scientific">Pseudobacteroides cellulosolvens ATCC 35603 = DSM 2933</name>
    <dbReference type="NCBI Taxonomy" id="398512"/>
    <lineage>
        <taxon>Bacteria</taxon>
        <taxon>Bacillati</taxon>
        <taxon>Bacillota</taxon>
        <taxon>Clostridia</taxon>
        <taxon>Eubacteriales</taxon>
        <taxon>Oscillospiraceae</taxon>
        <taxon>Pseudobacteroides</taxon>
    </lineage>
</organism>
<dbReference type="InterPro" id="IPR038765">
    <property type="entry name" value="Papain-like_cys_pep_sf"/>
</dbReference>
<sequence>MKLKKTLNILLIFTFLFSFVPNISMASKGISVIVDGSLIQFDAQPFIDSAGRTMVPVRFVAEKLNATVNFEEKYSKQLVLISKNKLTIQLTIGDEMLTTRTEGVEKPTYTYMDTKPIIKDNRTFIPLRYVVETLGATINWNSTTSTITINSKYIGTEDSSGQRDYGARFEILKPKLGVAPDRKFIFPIKYYDYKDGRIGDDYAEVYSDPACLNKVFASIDLEPSKDYKTASLVISPPVSPTLKKSYNDKYTWGEGTNFYIVFKADIEANKFTKLDKYRRMMFTLATPVDIPTLQFNLSSEGLATLKWSKVEGADEYKVYSGYDDVLDEVITTTKDTQYSSFTPPEHKETINFDFNDRYAVVAVKDGKESRLSNVIDSKDYDQLIPQSMSYKDGDNRIELSYKSFKDLPSTVDLSTLAGYDAPVLPYKVKFDFKNAVKFTRGYLSGYTLPYKILNTPFTGTTEVMCEDKEDALLAELQKSQDKITSNNGVIDPPVPQSTNESKIKEEKPDPKKEDTAEKIKPAKNDLYSYLTENMIKQNKDIDVSAYDEAMDWSYLKDLVFKIFTQEPLVMDAKGFSFDYYNKKLSVTYTPDNDIQSKISAVKAEAKKVISQIITPGMSLAEKEKAIHDYITKSAEYDWEALKNGEKNDYKKVDDIFKDSFNAYGILVKKVGVCASYAASFTLLCREAGIDAITVTGTMNGVGHAWNKFKINEKWYNVDATNNDNREYPVYNASDSSIRPQFVIENDFELDENVEKFMTDDNSQDYFTINKLTANSINDAFALANELAKTKNNFSIKVLSSTPIDGFDIMMNRELIPEGFSCSQPFASVITFIKE</sequence>
<dbReference type="OrthoDB" id="9788327at2"/>
<dbReference type="SUPFAM" id="SSF54001">
    <property type="entry name" value="Cysteine proteinases"/>
    <property type="match status" value="1"/>
</dbReference>
<dbReference type="InterPro" id="IPR012854">
    <property type="entry name" value="Cu_amine_oxidase-like_N"/>
</dbReference>
<dbReference type="PANTHER" id="PTHR46333">
    <property type="entry name" value="CYTOKINESIS PROTEIN 3"/>
    <property type="match status" value="1"/>
</dbReference>
<dbReference type="Pfam" id="PF01841">
    <property type="entry name" value="Transglut_core"/>
    <property type="match status" value="1"/>
</dbReference>
<accession>A0A0L6JMC4</accession>
<dbReference type="PANTHER" id="PTHR46333:SF2">
    <property type="entry name" value="CYTOKINESIS PROTEIN 3"/>
    <property type="match status" value="1"/>
</dbReference>